<protein>
    <submittedName>
        <fullName evidence="1">Uncharacterized protein</fullName>
    </submittedName>
</protein>
<dbReference type="AlphaFoldDB" id="A0A9Q1IEU8"/>
<dbReference type="Proteomes" id="UP001152622">
    <property type="component" value="Chromosome 19"/>
</dbReference>
<dbReference type="OrthoDB" id="8827233at2759"/>
<proteinExistence type="predicted"/>
<evidence type="ECO:0000313" key="2">
    <source>
        <dbReference type="Proteomes" id="UP001152622"/>
    </source>
</evidence>
<evidence type="ECO:0000313" key="1">
    <source>
        <dbReference type="EMBL" id="KAJ8337082.1"/>
    </source>
</evidence>
<name>A0A9Q1IEU8_SYNKA</name>
<reference evidence="1" key="1">
    <citation type="journal article" date="2023" name="Science">
        <title>Genome structures resolve the early diversification of teleost fishes.</title>
        <authorList>
            <person name="Parey E."/>
            <person name="Louis A."/>
            <person name="Montfort J."/>
            <person name="Bouchez O."/>
            <person name="Roques C."/>
            <person name="Iampietro C."/>
            <person name="Lluch J."/>
            <person name="Castinel A."/>
            <person name="Donnadieu C."/>
            <person name="Desvignes T."/>
            <person name="Floi Bucao C."/>
            <person name="Jouanno E."/>
            <person name="Wen M."/>
            <person name="Mejri S."/>
            <person name="Dirks R."/>
            <person name="Jansen H."/>
            <person name="Henkel C."/>
            <person name="Chen W.J."/>
            <person name="Zahm M."/>
            <person name="Cabau C."/>
            <person name="Klopp C."/>
            <person name="Thompson A.W."/>
            <person name="Robinson-Rechavi M."/>
            <person name="Braasch I."/>
            <person name="Lecointre G."/>
            <person name="Bobe J."/>
            <person name="Postlethwait J.H."/>
            <person name="Berthelot C."/>
            <person name="Roest Crollius H."/>
            <person name="Guiguen Y."/>
        </authorList>
    </citation>
    <scope>NUCLEOTIDE SEQUENCE</scope>
    <source>
        <strain evidence="1">WJC10195</strain>
    </source>
</reference>
<accession>A0A9Q1IEU8</accession>
<dbReference type="EMBL" id="JAINUF010000019">
    <property type="protein sequence ID" value="KAJ8337082.1"/>
    <property type="molecule type" value="Genomic_DNA"/>
</dbReference>
<gene>
    <name evidence="1" type="ORF">SKAU_G00383020</name>
</gene>
<organism evidence="1 2">
    <name type="scientific">Synaphobranchus kaupii</name>
    <name type="common">Kaup's arrowtooth eel</name>
    <dbReference type="NCBI Taxonomy" id="118154"/>
    <lineage>
        <taxon>Eukaryota</taxon>
        <taxon>Metazoa</taxon>
        <taxon>Chordata</taxon>
        <taxon>Craniata</taxon>
        <taxon>Vertebrata</taxon>
        <taxon>Euteleostomi</taxon>
        <taxon>Actinopterygii</taxon>
        <taxon>Neopterygii</taxon>
        <taxon>Teleostei</taxon>
        <taxon>Anguilliformes</taxon>
        <taxon>Synaphobranchidae</taxon>
        <taxon>Synaphobranchus</taxon>
    </lineage>
</organism>
<comment type="caution">
    <text evidence="1">The sequence shown here is derived from an EMBL/GenBank/DDBJ whole genome shotgun (WGS) entry which is preliminary data.</text>
</comment>
<keyword evidence="2" id="KW-1185">Reference proteome</keyword>
<sequence length="145" mass="15646">MRLSPLGSRPSSRSLVFGLGASITNVDGIITGAKLPSGRQILRCMLYNCDAQLHAKRPGLNGALSWGSCGRIPQARRSSEATARQVDPMECRLDATFPLWSPNAEELIRDPEDVAFLASMKGDRVATFGAFDAKLQSKVKRLTGA</sequence>